<sequence length="401" mass="43381">MVTLSISFSGNHVVYAGQVVSGKVTVLKVPGGCRLLTLTLLGQGKTSWTEQESRYDSVTERDVVDSVHCGKTEDYFIQPVCLWTESSGVLLHSAQEFSFSFMLPPDLPPSFHGSYGSIEYTLTAVLERQDASTNKTAVATLIVIPQCSMGHLKEMMKPVTMEAEKKLKMLLIKQGYVSATVTLPRAVYILGEVIPVSASILNQSSVSLGKTKAKLVQTVTFHADSKSKVEKLDLCKVKRGEVAAGTTFEWTKVPVDVPNNAAPSDFGPRCTLFRAEHKLEFSVHPAGLHSALELAAALKLGTVWEHLQPVLVPQSEPNAPFPLPTPVPIINPPPFPLPTPFPVITPPPFPSPTPFPIINPPEAPLATDAGVFPPSAPSMPPSYETSYLMNSAFLYPGLPKE</sequence>
<evidence type="ECO:0000313" key="3">
    <source>
        <dbReference type="EMBL" id="CAD7280322.1"/>
    </source>
</evidence>
<evidence type="ECO:0000256" key="1">
    <source>
        <dbReference type="ARBA" id="ARBA00005298"/>
    </source>
</evidence>
<dbReference type="InterPro" id="IPR014756">
    <property type="entry name" value="Ig_E-set"/>
</dbReference>
<dbReference type="SMART" id="SM01017">
    <property type="entry name" value="Arrestin_C"/>
    <property type="match status" value="1"/>
</dbReference>
<dbReference type="InterPro" id="IPR050357">
    <property type="entry name" value="Arrestin_domain-protein"/>
</dbReference>
<dbReference type="EMBL" id="OA884117">
    <property type="protein sequence ID" value="CAD7280322.1"/>
    <property type="molecule type" value="Genomic_DNA"/>
</dbReference>
<dbReference type="PANTHER" id="PTHR11188:SF176">
    <property type="entry name" value="ARRESTIN DOMAIN-CONTAINING PROTEIN 1"/>
    <property type="match status" value="1"/>
</dbReference>
<dbReference type="InterPro" id="IPR011022">
    <property type="entry name" value="Arrestin_C-like"/>
</dbReference>
<dbReference type="GO" id="GO:0005737">
    <property type="term" value="C:cytoplasm"/>
    <property type="evidence" value="ECO:0007669"/>
    <property type="project" value="TreeGrafter"/>
</dbReference>
<dbReference type="Proteomes" id="UP000678499">
    <property type="component" value="Unassembled WGS sequence"/>
</dbReference>
<organism evidence="3">
    <name type="scientific">Notodromas monacha</name>
    <dbReference type="NCBI Taxonomy" id="399045"/>
    <lineage>
        <taxon>Eukaryota</taxon>
        <taxon>Metazoa</taxon>
        <taxon>Ecdysozoa</taxon>
        <taxon>Arthropoda</taxon>
        <taxon>Crustacea</taxon>
        <taxon>Oligostraca</taxon>
        <taxon>Ostracoda</taxon>
        <taxon>Podocopa</taxon>
        <taxon>Podocopida</taxon>
        <taxon>Cypridocopina</taxon>
        <taxon>Cypridoidea</taxon>
        <taxon>Cyprididae</taxon>
        <taxon>Notodromas</taxon>
    </lineage>
</organism>
<evidence type="ECO:0000313" key="4">
    <source>
        <dbReference type="Proteomes" id="UP000678499"/>
    </source>
</evidence>
<dbReference type="PANTHER" id="PTHR11188">
    <property type="entry name" value="ARRESTIN DOMAIN CONTAINING PROTEIN"/>
    <property type="match status" value="1"/>
</dbReference>
<feature type="domain" description="Arrestin C-terminal-like" evidence="2">
    <location>
        <begin position="173"/>
        <end position="305"/>
    </location>
</feature>
<keyword evidence="4" id="KW-1185">Reference proteome</keyword>
<dbReference type="Pfam" id="PF02752">
    <property type="entry name" value="Arrestin_C"/>
    <property type="match status" value="1"/>
</dbReference>
<proteinExistence type="inferred from homology"/>
<dbReference type="EMBL" id="CAJPEX010002080">
    <property type="protein sequence ID" value="CAG0920474.1"/>
    <property type="molecule type" value="Genomic_DNA"/>
</dbReference>
<dbReference type="SUPFAM" id="SSF81296">
    <property type="entry name" value="E set domains"/>
    <property type="match status" value="2"/>
</dbReference>
<dbReference type="InterPro" id="IPR011021">
    <property type="entry name" value="Arrestin-like_N"/>
</dbReference>
<name>A0A7R9GH24_9CRUS</name>
<accession>A0A7R9GH24</accession>
<dbReference type="GO" id="GO:0015031">
    <property type="term" value="P:protein transport"/>
    <property type="evidence" value="ECO:0007669"/>
    <property type="project" value="TreeGrafter"/>
</dbReference>
<evidence type="ECO:0000259" key="2">
    <source>
        <dbReference type="SMART" id="SM01017"/>
    </source>
</evidence>
<dbReference type="Pfam" id="PF00339">
    <property type="entry name" value="Arrestin_N"/>
    <property type="match status" value="1"/>
</dbReference>
<protein>
    <recommendedName>
        <fullName evidence="2">Arrestin C-terminal-like domain-containing protein</fullName>
    </recommendedName>
</protein>
<dbReference type="AlphaFoldDB" id="A0A7R9GH24"/>
<dbReference type="Gene3D" id="2.60.40.640">
    <property type="match status" value="2"/>
</dbReference>
<reference evidence="3" key="1">
    <citation type="submission" date="2020-11" db="EMBL/GenBank/DDBJ databases">
        <authorList>
            <person name="Tran Van P."/>
        </authorList>
    </citation>
    <scope>NUCLEOTIDE SEQUENCE</scope>
</reference>
<dbReference type="InterPro" id="IPR014752">
    <property type="entry name" value="Arrestin-like_C"/>
</dbReference>
<gene>
    <name evidence="3" type="ORF">NMOB1V02_LOCUS7982</name>
</gene>
<comment type="similarity">
    <text evidence="1">Belongs to the arrestin family.</text>
</comment>
<dbReference type="OrthoDB" id="2333384at2759"/>